<name>A0A1J5Q6E4_9ZZZZ</name>
<comment type="caution">
    <text evidence="1">The sequence shown here is derived from an EMBL/GenBank/DDBJ whole genome shotgun (WGS) entry which is preliminary data.</text>
</comment>
<dbReference type="EMBL" id="MLJW01001240">
    <property type="protein sequence ID" value="OIQ79289.1"/>
    <property type="molecule type" value="Genomic_DNA"/>
</dbReference>
<reference evidence="1" key="1">
    <citation type="submission" date="2016-10" db="EMBL/GenBank/DDBJ databases">
        <title>Sequence of Gallionella enrichment culture.</title>
        <authorList>
            <person name="Poehlein A."/>
            <person name="Muehling M."/>
            <person name="Daniel R."/>
        </authorList>
    </citation>
    <scope>NUCLEOTIDE SEQUENCE</scope>
</reference>
<organism evidence="1">
    <name type="scientific">mine drainage metagenome</name>
    <dbReference type="NCBI Taxonomy" id="410659"/>
    <lineage>
        <taxon>unclassified sequences</taxon>
        <taxon>metagenomes</taxon>
        <taxon>ecological metagenomes</taxon>
    </lineage>
</organism>
<sequence length="103" mass="11072">MSYRSEAEAAHAEGFTYFDQLGGRSVEGGIELWLRVQNPTTFDTRLIKTVIADVDALESVAALSVADLWGGARWAEAEVAAQFRRAAASLTSSGGFPHPEEGE</sequence>
<protein>
    <submittedName>
        <fullName evidence="1">Uncharacterized protein</fullName>
    </submittedName>
</protein>
<evidence type="ECO:0000313" key="1">
    <source>
        <dbReference type="EMBL" id="OIQ79289.1"/>
    </source>
</evidence>
<dbReference type="AlphaFoldDB" id="A0A1J5Q6E4"/>
<gene>
    <name evidence="1" type="ORF">GALL_389770</name>
</gene>
<accession>A0A1J5Q6E4</accession>
<proteinExistence type="predicted"/>